<evidence type="ECO:0000313" key="1">
    <source>
        <dbReference type="EMBL" id="KAA1109812.1"/>
    </source>
</evidence>
<comment type="caution">
    <text evidence="1">The sequence shown here is derived from an EMBL/GenBank/DDBJ whole genome shotgun (WGS) entry which is preliminary data.</text>
</comment>
<name>A0A5B0Q9Q0_PUCGR</name>
<evidence type="ECO:0000313" key="2">
    <source>
        <dbReference type="Proteomes" id="UP000325313"/>
    </source>
</evidence>
<gene>
    <name evidence="1" type="ORF">PGTUg99_035402</name>
</gene>
<sequence length="199" mass="22696">MKIEIGKVDIDMLGEMDKFRARLDLADSEASSELDSQNLGELWHTMALELHLLLHQSRLVNVKGKWELQLLFEEYYAFNQADLAARIDSPTLMMTNLIRILNSLLGMSDQITRVILEGSKINSQVRRLLYAKGKKLTNTINQTGILARGLRLIFGDVWIQQRKTELLLVHEGIEISQAISGMLAKFELSFRLYHEAGIN</sequence>
<accession>A0A5B0Q9Q0</accession>
<dbReference type="Proteomes" id="UP000325313">
    <property type="component" value="Unassembled WGS sequence"/>
</dbReference>
<organism evidence="1 2">
    <name type="scientific">Puccinia graminis f. sp. tritici</name>
    <dbReference type="NCBI Taxonomy" id="56615"/>
    <lineage>
        <taxon>Eukaryota</taxon>
        <taxon>Fungi</taxon>
        <taxon>Dikarya</taxon>
        <taxon>Basidiomycota</taxon>
        <taxon>Pucciniomycotina</taxon>
        <taxon>Pucciniomycetes</taxon>
        <taxon>Pucciniales</taxon>
        <taxon>Pucciniaceae</taxon>
        <taxon>Puccinia</taxon>
    </lineage>
</organism>
<dbReference type="AlphaFoldDB" id="A0A5B0Q9Q0"/>
<protein>
    <submittedName>
        <fullName evidence="1">Uncharacterized protein</fullName>
    </submittedName>
</protein>
<proteinExistence type="predicted"/>
<dbReference type="EMBL" id="VDEP01000304">
    <property type="protein sequence ID" value="KAA1109812.1"/>
    <property type="molecule type" value="Genomic_DNA"/>
</dbReference>
<reference evidence="1 2" key="1">
    <citation type="submission" date="2019-05" db="EMBL/GenBank/DDBJ databases">
        <title>Emergence of the Ug99 lineage of the wheat stem rust pathogen through somatic hybridization.</title>
        <authorList>
            <person name="Li F."/>
            <person name="Upadhyaya N.M."/>
            <person name="Sperschneider J."/>
            <person name="Matny O."/>
            <person name="Nguyen-Phuc H."/>
            <person name="Mago R."/>
            <person name="Raley C."/>
            <person name="Miller M.E."/>
            <person name="Silverstein K.A.T."/>
            <person name="Henningsen E."/>
            <person name="Hirsch C.D."/>
            <person name="Visser B."/>
            <person name="Pretorius Z.A."/>
            <person name="Steffenson B.J."/>
            <person name="Schwessinger B."/>
            <person name="Dodds P.N."/>
            <person name="Figueroa M."/>
        </authorList>
    </citation>
    <scope>NUCLEOTIDE SEQUENCE [LARGE SCALE GENOMIC DNA]</scope>
    <source>
        <strain evidence="1 2">Ug99</strain>
    </source>
</reference>